<evidence type="ECO:0000256" key="3">
    <source>
        <dbReference type="PROSITE-ProRule" id="PRU00104"/>
    </source>
</evidence>
<evidence type="ECO:0000256" key="4">
    <source>
        <dbReference type="PROSITE-ProRule" id="PRU00235"/>
    </source>
</evidence>
<dbReference type="SMART" id="SM00119">
    <property type="entry name" value="HECTc"/>
    <property type="match status" value="1"/>
</dbReference>
<dbReference type="Gene3D" id="2.60.120.920">
    <property type="match status" value="3"/>
</dbReference>
<evidence type="ECO:0000256" key="1">
    <source>
        <dbReference type="ARBA" id="ARBA00022737"/>
    </source>
</evidence>
<dbReference type="Pfam" id="PF00632">
    <property type="entry name" value="HECT"/>
    <property type="match status" value="1"/>
</dbReference>
<feature type="compositionally biased region" description="Basic and acidic residues" evidence="5">
    <location>
        <begin position="3322"/>
        <end position="3341"/>
    </location>
</feature>
<dbReference type="InterPro" id="IPR008984">
    <property type="entry name" value="SMAD_FHA_dom_sf"/>
</dbReference>
<dbReference type="InterPro" id="IPR000569">
    <property type="entry name" value="HECT_dom"/>
</dbReference>
<feature type="repeat" description="RCC1" evidence="4">
    <location>
        <begin position="506"/>
        <end position="556"/>
    </location>
</feature>
<dbReference type="SUPFAM" id="SSF50985">
    <property type="entry name" value="RCC1/BLIP-II"/>
    <property type="match status" value="3"/>
</dbReference>
<dbReference type="PANTHER" id="PTHR22870">
    <property type="entry name" value="REGULATOR OF CHROMOSOME CONDENSATION"/>
    <property type="match status" value="1"/>
</dbReference>
<feature type="region of interest" description="Disordered" evidence="5">
    <location>
        <begin position="3322"/>
        <end position="3343"/>
    </location>
</feature>
<dbReference type="InterPro" id="IPR000253">
    <property type="entry name" value="FHA_dom"/>
</dbReference>
<dbReference type="Gene3D" id="3.30.2160.10">
    <property type="entry name" value="Hect, E3 ligase catalytic domain"/>
    <property type="match status" value="1"/>
</dbReference>
<dbReference type="eggNOG" id="KOG2242">
    <property type="taxonomic scope" value="Eukaryota"/>
</dbReference>
<feature type="repeat" description="RCC1" evidence="4">
    <location>
        <begin position="3159"/>
        <end position="3213"/>
    </location>
</feature>
<dbReference type="SUPFAM" id="SSF56204">
    <property type="entry name" value="Hect, E3 ligase catalytic domain"/>
    <property type="match status" value="1"/>
</dbReference>
<dbReference type="Proteomes" id="UP000030762">
    <property type="component" value="Unassembled WGS sequence"/>
</dbReference>
<feature type="region of interest" description="Disordered" evidence="5">
    <location>
        <begin position="4499"/>
        <end position="4518"/>
    </location>
</feature>
<dbReference type="InterPro" id="IPR043136">
    <property type="entry name" value="B30.2/SPRY_sf"/>
</dbReference>
<dbReference type="InterPro" id="IPR044736">
    <property type="entry name" value="Gid1/RanBPM/SPLA_SPRY"/>
</dbReference>
<feature type="repeat" description="RCC1" evidence="4">
    <location>
        <begin position="3053"/>
        <end position="3106"/>
    </location>
</feature>
<dbReference type="SUPFAM" id="SSF49899">
    <property type="entry name" value="Concanavalin A-like lectins/glucanases"/>
    <property type="match status" value="4"/>
</dbReference>
<feature type="domain" description="B30.2/SPRY" evidence="8">
    <location>
        <begin position="2259"/>
        <end position="2451"/>
    </location>
</feature>
<dbReference type="Pfam" id="PF06101">
    <property type="entry name" value="Vps62"/>
    <property type="match status" value="1"/>
</dbReference>
<proteinExistence type="predicted"/>
<dbReference type="eggNOG" id="KOG4367">
    <property type="taxonomic scope" value="Eukaryota"/>
</dbReference>
<dbReference type="CDD" id="cd11709">
    <property type="entry name" value="SPRY"/>
    <property type="match status" value="1"/>
</dbReference>
<dbReference type="GeneID" id="19949524"/>
<feature type="domain" description="HECT" evidence="9">
    <location>
        <begin position="5971"/>
        <end position="6323"/>
    </location>
</feature>
<dbReference type="InterPro" id="IPR000408">
    <property type="entry name" value="Reg_chr_condens"/>
</dbReference>
<dbReference type="Pfam" id="PF25390">
    <property type="entry name" value="WD40_RLD"/>
    <property type="match status" value="2"/>
</dbReference>
<dbReference type="eggNOG" id="KOG0379">
    <property type="taxonomic scope" value="Eukaryota"/>
</dbReference>
<name>T0RMX0_SAPDV</name>
<dbReference type="Gene3D" id="3.30.2410.10">
    <property type="entry name" value="Hect, E3 ligase catalytic domain"/>
    <property type="match status" value="1"/>
</dbReference>
<dbReference type="InterPro" id="IPR009060">
    <property type="entry name" value="UBA-like_sf"/>
</dbReference>
<dbReference type="InterPro" id="IPR058923">
    <property type="entry name" value="RCC1-like_dom"/>
</dbReference>
<reference evidence="10 11" key="1">
    <citation type="submission" date="2012-04" db="EMBL/GenBank/DDBJ databases">
        <title>The Genome Sequence of Saprolegnia declina VS20.</title>
        <authorList>
            <consortium name="The Broad Institute Genome Sequencing Platform"/>
            <person name="Russ C."/>
            <person name="Nusbaum C."/>
            <person name="Tyler B."/>
            <person name="van West P."/>
            <person name="Dieguez-Uribeondo J."/>
            <person name="de Bruijn I."/>
            <person name="Tripathy S."/>
            <person name="Jiang R."/>
            <person name="Young S.K."/>
            <person name="Zeng Q."/>
            <person name="Gargeya S."/>
            <person name="Fitzgerald M."/>
            <person name="Haas B."/>
            <person name="Abouelleil A."/>
            <person name="Alvarado L."/>
            <person name="Arachchi H.M."/>
            <person name="Berlin A."/>
            <person name="Chapman S.B."/>
            <person name="Goldberg J."/>
            <person name="Griggs A."/>
            <person name="Gujja S."/>
            <person name="Hansen M."/>
            <person name="Howarth C."/>
            <person name="Imamovic A."/>
            <person name="Larimer J."/>
            <person name="McCowen C."/>
            <person name="Montmayeur A."/>
            <person name="Murphy C."/>
            <person name="Neiman D."/>
            <person name="Pearson M."/>
            <person name="Priest M."/>
            <person name="Roberts A."/>
            <person name="Saif S."/>
            <person name="Shea T."/>
            <person name="Sisk P."/>
            <person name="Sykes S."/>
            <person name="Wortman J."/>
            <person name="Nusbaum C."/>
            <person name="Birren B."/>
        </authorList>
    </citation>
    <scope>NUCLEOTIDE SEQUENCE [LARGE SCALE GENOMIC DNA]</scope>
    <source>
        <strain evidence="10 11">VS20</strain>
    </source>
</reference>
<feature type="repeat" description="RCC1" evidence="4">
    <location>
        <begin position="2998"/>
        <end position="3052"/>
    </location>
</feature>
<feature type="repeat" description="RCC1" evidence="4">
    <location>
        <begin position="3266"/>
        <end position="3321"/>
    </location>
</feature>
<feature type="region of interest" description="Disordered" evidence="5">
    <location>
        <begin position="3693"/>
        <end position="3732"/>
    </location>
</feature>
<dbReference type="eggNOG" id="KOG1426">
    <property type="taxonomic scope" value="Eukaryota"/>
</dbReference>
<feature type="repeat" description="RCC1" evidence="4">
    <location>
        <begin position="609"/>
        <end position="663"/>
    </location>
</feature>
<dbReference type="InterPro" id="IPR013320">
    <property type="entry name" value="ConA-like_dom_sf"/>
</dbReference>
<evidence type="ECO:0000313" key="11">
    <source>
        <dbReference type="Proteomes" id="UP000030762"/>
    </source>
</evidence>
<evidence type="ECO:0000259" key="9">
    <source>
        <dbReference type="PROSITE" id="PS50237"/>
    </source>
</evidence>
<gene>
    <name evidence="10" type="ORF">SDRG_08797</name>
</gene>
<dbReference type="PANTHER" id="PTHR22870:SF360">
    <property type="entry name" value="ULTRAVIOLET-B RECEPTOR UVR8"/>
    <property type="match status" value="1"/>
</dbReference>
<feature type="repeat" description="RCC1" evidence="4">
    <location>
        <begin position="454"/>
        <end position="505"/>
    </location>
</feature>
<feature type="domain" description="B30.2/SPRY" evidence="8">
    <location>
        <begin position="5446"/>
        <end position="5633"/>
    </location>
</feature>
<dbReference type="PROSITE" id="PS50030">
    <property type="entry name" value="UBA"/>
    <property type="match status" value="1"/>
</dbReference>
<dbReference type="Pfam" id="PF00498">
    <property type="entry name" value="FHA"/>
    <property type="match status" value="1"/>
</dbReference>
<dbReference type="InParanoid" id="T0RMX0"/>
<evidence type="ECO:0000256" key="5">
    <source>
        <dbReference type="SAM" id="MobiDB-lite"/>
    </source>
</evidence>
<evidence type="ECO:0000313" key="10">
    <source>
        <dbReference type="EMBL" id="EQC33693.1"/>
    </source>
</evidence>
<feature type="repeat" description="RCC1" evidence="4">
    <location>
        <begin position="401"/>
        <end position="453"/>
    </location>
</feature>
<feature type="domain" description="FHA" evidence="6">
    <location>
        <begin position="4081"/>
        <end position="4135"/>
    </location>
</feature>
<feature type="repeat" description="RCC1" evidence="4">
    <location>
        <begin position="294"/>
        <end position="345"/>
    </location>
</feature>
<feature type="compositionally biased region" description="Low complexity" evidence="5">
    <location>
        <begin position="4500"/>
        <end position="4516"/>
    </location>
</feature>
<dbReference type="OMA" id="NMHAMEA"/>
<dbReference type="PROSITE" id="PS50012">
    <property type="entry name" value="RCC1_3"/>
    <property type="match status" value="13"/>
</dbReference>
<dbReference type="CDD" id="cd14306">
    <property type="entry name" value="UBA_VP13D"/>
    <property type="match status" value="1"/>
</dbReference>
<evidence type="ECO:0000259" key="7">
    <source>
        <dbReference type="PROSITE" id="PS50030"/>
    </source>
</evidence>
<evidence type="ECO:0000259" key="8">
    <source>
        <dbReference type="PROSITE" id="PS50188"/>
    </source>
</evidence>
<dbReference type="PROSITE" id="PS50237">
    <property type="entry name" value="HECT"/>
    <property type="match status" value="1"/>
</dbReference>
<feature type="domain" description="UBA" evidence="7">
    <location>
        <begin position="5686"/>
        <end position="5717"/>
    </location>
</feature>
<dbReference type="RefSeq" id="XP_008612916.1">
    <property type="nucleotide sequence ID" value="XM_008614694.1"/>
</dbReference>
<dbReference type="VEuPathDB" id="FungiDB:SDRG_08797"/>
<evidence type="ECO:0000256" key="2">
    <source>
        <dbReference type="ARBA" id="ARBA00022786"/>
    </source>
</evidence>
<accession>T0RMX0</accession>
<dbReference type="Gene3D" id="2.130.10.30">
    <property type="entry name" value="Regulator of chromosome condensation 1/beta-lactamase-inhibitor protein II"/>
    <property type="match status" value="4"/>
</dbReference>
<protein>
    <recommendedName>
        <fullName evidence="12">B30.2/SPRY domain-containing protein</fullName>
    </recommendedName>
</protein>
<sequence length="6339" mass="690375">MGQLEKDDGGLDESSNDVLRLLDLGPSLTKLPPRVMDADAAGGWAAQEGPQLEAVVDAVDTTNGLFLHISKLASDMWRKESETETPFAAVALPTSDFDVRLGSYLKHLTQLAVATKKEKHKHEQRLLAVRSVSKSQRKVSPPPLPLPTQNCMVLGWDMAIALLRATRREGGDTYLSALRMIQDNMASLKPMAYLDGMYLSPSASASFNQLCDFLIEAAEPVPSPNDEMEASVSRTTISTLAELALVRGSLAYLLSSVLWMLSRSPATTLDVNHVLSKLLSIKEQSLYGICEASGELYCCGQNSYGELGIGDDIERHQLTFVPFGGWDDIRQVVSGNEILAVLTNSGIVLTAGLNKSGQCGHGHFDERVMLLRPIEALRSQRVRFLAASNGCEHMIAVTDSGLAYSWGYNDRGQLGHENVTTKIHVPKLIDHLRDKKVTFAAVSYHHSAVITEKGELFTFGMNDCGQLGHDSTAHQSIPTHVKALDGHVVSMVSCGLYHTIVCTAVGELYTFGKNDYGQLGLGHNRMSKLPSLVSIPNESIAFVTCGYYHSLVVGTSGRVFAFGRNDYGQLGIGTKVHQSMPHVITLAPTVRVTRAACGCYHTVILSEQGHVFAFGRNNKGQLGNRGSTDSLLPVPLMVRPEKSHRRVLDIAAGFYTTSLIVERKKESDDDDKSDQSWVIPLCGRIDIDRSGEIEGLSNFGSLSTVGVSLTRGAWFYEVEVVTSGLIQIGWIDGHFQGSSDQGEGVGDHAHSWSYDGNRQRRWNSGSSTYGDKWKAGDIIGCLLDLEASEMRFFRNGIDLGVAYAEFHPSLEDARSGMMPGISLERGEIIRLNLGHTAFAFPPTAKHESVARAMQCPAPEVAMSLAPHVPTNAPEALHGSAKVLVGDRLFVIGGMLASDKDAATTKVWVCHLPTNKWDRWSDLPIPLKFHQAVLIDEHNILVVGGENDAPVSRHLDLYKCSTRANADGSFPTWDLIQGSSATSLPVARAHHTVAAVRVRLETLVFLFGGRASDDTILGDAWFLSIEDFAWAKLPSSIALDPGPRMGCASCVVGESVYVFGGVDKEDRLRADLWRYNTFDRVWHLCHDDHIYTPREHMKGDKMQEFNPLMPSVRAHHGMASDLGNIWIYGGETRKGDALGDLWVFSLTRSTWASVDVVGAEPLAHAALFVAAGRVCALPSGQVPAPLACFLYGGRTALLENGTAVPTWTTTIRLLTPSAAHKRLENGRSSQTVVGKPSTVLASLRAHAGDAQCLPTCVDSASCILGHLDRLLGNDVPQYEVDAIQPSRCSYRSLCIDAKEPSFAALHRLLLLLGTKYLAPQTIASQETLYPLLVVLRLIKFNFFELSTSCLVLDDLGFSSASTEPGGTLYLLRELLFSIAEYVPPADNNGVGAAIKKETVAAINCGFAIMFPSLLDRLSVLTRLFNDQAKSTDVANLLLPMLVPSFACPKTLFELMAESVDSTSLAITTSFAETLLRALWQQTLAAAPNTLSALSSIEASSEFQCFHVLLRASLFWAASSLHGWAIAKHIVERLLHYMAQLVDALKTPSMVPPALFLQQSFAGKLLPYTLVSILNLPSIRPTFASAVEVLWPAVQALLSALHELMTSLRPGSMSLTPSSSLTPTLPATFQEEALFSTATLQVTPALLDALQVPSNRVLNGVELAGLLWNAVRAGSPVKRLPTASVRDYDIYRVVLSPGFANVFGKRSLLVGYRGHPDMDDLSDTPYDATKFTWKFAWDALTCHVTLLTPSVFPPPAPSQVVSSTMASPELAAHLDWVHDFQSLLAHLGGQYASALIIGDASAKDTPASLERWIQSPLFRGGLDDVEGEANRNDVLLSQILTNDGAGKKLIDKVKMAVDPDAHINPKLRATRLKRQDSVERTLEKSGGFEAVDRAVRATFAVLAKHSHTSYVSDPLTRDGMPSDALVDAWRTALQLRRWIVREQQKLAVTLSDGKVHGDDATDDSEATKERQQVLYKQVCDPIVERARLLLQLAPVPVSSAVDHGSSPFKILPGISQAPFDFASRQAADASTSASTTTSGDSDQEQWLRQLNKLMETKSLEMIEEEDEKIQTDIFAFLQQPEGASFDADMEALLRKHKQRAQQRLHGLEIFFTLLQCTMGIPSARFHLLPTLAASFRRSTSSVDALSTTKVHYSHELELAGRKTLEAIGGQFFTLVSHLLESSSATMLHLKHAYCSVEARKPSVHAMHEAVQDVLLAMDVCSIPYGPQDWSAVGQSCLPAFLTEMTSWKGWRDVFSIEDVDDATSIETDTFKPAILSAGVGMSHVRFLHGANVTVDTDTHIAMALKKPSSPFTADVPLPTDAGGLAIVQRVFTKGRWYWELLLRHQGTYPVFVGVGNATANVNTPYSSEGVVGVAFAKEKTTCPGLPTLAWSRTHPIGVLLDCDAKTLDFYAGYKKVHTVSLQGLALLGLGVAPVLGLLDSDLQWDLYAPVPPRICAMGPKLTTPFVAGGLTSETFGGSTLCWSGLLKGPNLQLSADCSTIIAGDVMMAAPVLESVIANKSFPDGQLYMELSVLSVGRRGHGLLVLSIVDTSFSAVHSGLLVHGLSVEYNDDELEQDLMGVLFDFNEGRITLYQKRKEALVYAVDLSLLEAPYVPALSCLCNGSVVLTNFHPRARPQLPLSAVYPVAKGTYATSMATEKQVGKNLDLLVVSCDGGEFSVSHAVPNLLLDDNSVYSSSVGANVNVVLKHMNDTPFTVTYATLRGPGAGYTAPLQHAAVFVLSSLPDLEELEQYNGLTPEEFAGLPAAPKDAHAKRDETQPVLYFVLDGNCSQVSKRLATPLTGRFIVVKLLRPAVGMNIDIGYMGFCGAFDKENGPAYSDLYWDDYMCVECHACPVPGVCYVCEEDETMKLCSICYDDMRGNVDAAHYACIACEDEDRETATSILCPTRASWNSTVAALFEHSKPSVPGDDAMSGLGHLLTEPEEVYEDVELFACGQNNYGELCLGHCNSTSKLEHVPLFTSKSVKQMTGGNEVLAVVMRDGVVYTCGLNKSGQCGNGTFEERVVLATPVRSLSGIPISMVAAANGCEHMIAVAVDGSAYSWGYNDRGQLGLGSTISKSHTPKLIESLHEKYLIVSAGVSYHHSAVVTSNGELLTFGMNDCGQLGLDHTQHQHTPQLVDALSSQVVTKVSCGLYHTVIITASGDVYTCGKNDYGQLGLGHARSVKVPNHMKLNPSESDEKVLSGWSGYYHTTLVTDKGKLITFGRNDYGQLGIGSKEHKNAPHVVPLPLGAKVVSAACGCYHTLVLLGNAHVMVFGRNNKGQLGAGARTLPSADLPLPIPTSSYSDDDVVVIAAGFYSSYILTGRKSDGSKKSPPKDDASAKEADQQNVSCDALFESLMREMDRNALSEALDETSPLLLKRSNTSKKLPLLKLLSGAWAMTRALMYQSLQHVSHKDKKPTVNTVLRSFLVSMLQNLGDASAPHATPVASPHQRLSTEDEGFFNLSDACVGLIKYCASEQSKPADGPHVLSQLFSNQVLWVLLACGSVSSDVCSVMASSPVVLREIVSGLLSSTLSSSIICMRLSMLLFPLQSVSSVNKVFRSLPSVHGASDIVSFLFLLVGGPMLLRPTLCKHEMGLESASTTLCNYFNCSKGVSGDATILSELHHMLEKHHTSQAKSCEAVSLIRYLTLFPTWKKAVGAIVSRSLEKTDLVDELLQTITRFYEHFADANEDNLSLGVANDNESTPTEASTVEAVRQPETTSPENDDEGDTRATPLVDETKKERAIDVISESLSFDKKAAALRKKAREALDHATLLMAAICVVGGHTEVLREGGHVLFEDLEMRGRYKSGVLVALKKSARGVIDGSVSLLESSEAMSLPTLCVPLKSLQAVERIPAIPNMFDDHLADALQALSKLIVPTGPSPLTSRQCFNPIVQAILGPMLKSYKNQIRWRSTKALSSILKQLPSLDTSMSNNLDVAIVSNIASLLAAENAFRVPKVSLANAAVEDLASLHSKWVCVTEHRTYLAAENVIDAALDAIEGHVRDDVVRKLGDENALSWGIDAIQSPKKRSSTVSFQTATKGSATNDTSHDVPLGVWGMLVPVQNIASVTDESPFSSNFHLRAPVVRVGRATDSCDIVINDRSVSGRHFHLRRARQDASDEYYELQDFSKNGTIVNGVRVHGASLRVSHGARISLILSRGGMITYEFHVVSQSNAPVLLEAPSVSGASLASEPQQAQQLEFQEPRSPAEVQNRGMMSNIRARLGPQGLRLITTIGDSDLPRALISPNPAVDSPRAASNPPPIAISTHSPRTPAIGSPAHLLLSPASFQQRESSDNGPLPAMAINEALRIALGRDSLSRDAIMHDVLARTRVLTASGDIVPAKKTAAPKPLAEAAKISASDMARDLYKRVRDLGGQSVELELCERALEVQNGDVVRALKYVQDHLGKAQHHLAARSLAHIVGQSTTACSHALKQSGNNIGVALRSLLFNRTAHISESAPPEPSHEDDDLVSDQFDKFVSQAVDQLASTAHDACEENPSYRLLETTAPSASSPRRSIAARSSPMRLSLAKSSKRDDVVPWSACTAHMDERIRSLNWREVDYEEEVLSHMLCATHARKLLLQVIRLLQPHHQANKLDESSPLCSFGDRNTLRQLVLFPEHAPGDESLDEQSHHRHTQGRIQQILARISSDVMASSAARTLEANMRTFQNVSTLASSIDKTDTLLASHANHNTVHEVVRTLLLSTTDDVATKYAICEDLVLDTMMHVISKTFSAKDYESKSRTSASSHHDGSSEYPKGPFLVSSGLEVTIVASYERIWGIPHPDPLVVYRHKWRKKGGSLLEKDARVPFDVGVTLWRPVFPSSFQTTLLAPEKWFALGDVAKAGNDAPSTPIALVRDNNDGCLAPPLRYECVDVTGKGLPKNSATDGEFERKQLRSMWWPIAPPGYVAMGCIAGNKEAPFDPPSVQSVRCVREDLVQCLDSATCLWQTPNVALWSVNADYSAHLIATSPQLPPPTTVPVLQLSDDDRILCSPVTTATVLRFVNVLLHANQCLGSAGSILVPELTSALFVLVKQALSEKRSSHITIELVRALATLIRHGCPWKDKEGVLYCRSKVMFLHQDQEGSLMLSSLLQALVELLLVVDNQNRAEKLAIFKQLPLYETTATLPYTLHRTESVCAPMHPPKIQVEAGAIGGEWVLQYAGSPEVAKLEGVVPKVVSLRLESTPLLHISLQTRAIATLRYFEIIVQESKPQSVRPAGFALGFATADMVLEGSSCVGMLAKTYAFAPSSGKTLCGDPLADVWTWPDIALPPSPGDVYGCGLRLDAHEIFFTKNGRLLGTAFSSILGDSQLQPTISMDCEMTLLLRVHDQVAFPFDTTDWDAPMEGFEWFDHLSQVYGIMHALVDKTPLPDEFLLSADNFLASISSDVCKTFSSAHPYDLELQEETVHIALATSIRIKLDPLCETSGSHCLQIAQGSSDETAEAEVRTFTGACGGQEITVDGNEFTWRFPVQSNFQCRIDRLRKGPYIKLDARDTRLSLTRDKGWQSAIGVARFDSGVHTWEVKIAFVTASSNIFLGIARKDVRFDSYLGKDNRGWGWIGNRALWHNGSKQRGTYGEKFKTGDVVRLVLDLKRGTLSYALNGKDLGVAFGPGGTGPKLEGTFYPGFALYNQRDVIELVGGHRMEDNDVSLSHSALHTPDMHLHDDASGLYGSDDDDGDVEATAEAVPNYRVELATVLSQMGFPMDWCVYALKHCDDDAEQAADFILGNMHAMEALVREEAEAYSRLLATREDVGVTPPAPSMALVDVDTPDDLEANAISEPAPPIAVEKWGVAFTVVPEFSVAGRHLLALKYAPALAALHDAHAVFGRDQDEAIVSLVNALCEARAEASVACDPLRLRPDEFAPTDDELREYPCLVGLPLDALRSRFLVLRNFNARLQHVLSFMDFAATESQSTLTKCMRELRGCVFQTVKLNWWFSILKEQQTPAAARPEIEVDRHKAAESTSGVLDSVFSQCFAQLQTLQGSLLRGHDRAFKCQFVGEFGDDFGGLYRECLAQMSTELQSTMLPLLQPCPNQVHKVGENREFFVPNIHLRNDPKLIQMAEFLGKLMGIAIRSKTPLDLNLPPVVWKFLVDQRVTRADIESIHHGCFQVVDTINNITKHGITPAMFDDLIDASFTVLSSDRREVELVPGGRQVRVTWDDKDEYAQAAEAYRLTEFQPVCADVARGLATILPLPTLSLLSWHDLATLTCGKATVDVELLKRRTTYGDGCSGSDAHIVFFWDVLREFTDAQKSSFLRFVWGRSRLPTHAADFTQDFKISGMPKAVGKADTYLPLAHTCFFSIDMPAYSSKAVMREKLLYAITHCSAIDADNTTVAQRAGQGLNWTRVTGET</sequence>
<dbReference type="Gene3D" id="3.90.1750.10">
    <property type="entry name" value="Hect, E3 ligase catalytic domains"/>
    <property type="match status" value="1"/>
</dbReference>
<dbReference type="Pfam" id="PF24681">
    <property type="entry name" value="Kelch_KLHDC2_KLHL20_DRC7"/>
    <property type="match status" value="1"/>
</dbReference>
<dbReference type="PROSITE" id="PS50006">
    <property type="entry name" value="FHA_DOMAIN"/>
    <property type="match status" value="1"/>
</dbReference>
<dbReference type="SMART" id="SM00449">
    <property type="entry name" value="SPRY"/>
    <property type="match status" value="3"/>
</dbReference>
<keyword evidence="11" id="KW-1185">Reference proteome</keyword>
<feature type="active site" description="Glycyl thioester intermediate" evidence="3">
    <location>
        <position position="6286"/>
    </location>
</feature>
<dbReference type="Gene3D" id="1.10.8.10">
    <property type="entry name" value="DNA helicase RuvA subunit, C-terminal domain"/>
    <property type="match status" value="1"/>
</dbReference>
<dbReference type="PROSITE" id="PS00626">
    <property type="entry name" value="RCC1_2"/>
    <property type="match status" value="2"/>
</dbReference>
<feature type="domain" description="B30.2/SPRY" evidence="8">
    <location>
        <begin position="5115"/>
        <end position="5322"/>
    </location>
</feature>
<dbReference type="OrthoDB" id="8068875at2759"/>
<dbReference type="InterPro" id="IPR003877">
    <property type="entry name" value="SPRY_dom"/>
</dbReference>
<feature type="repeat" description="RCC1" evidence="4">
    <location>
        <begin position="3107"/>
        <end position="3158"/>
    </location>
</feature>
<dbReference type="SUPFAM" id="SSF46934">
    <property type="entry name" value="UBA-like"/>
    <property type="match status" value="1"/>
</dbReference>
<dbReference type="Gene3D" id="2.120.10.80">
    <property type="entry name" value="Kelch-type beta propeller"/>
    <property type="match status" value="1"/>
</dbReference>
<dbReference type="Pfam" id="PF00622">
    <property type="entry name" value="SPRY"/>
    <property type="match status" value="3"/>
</dbReference>
<dbReference type="InterPro" id="IPR009291">
    <property type="entry name" value="Vps62"/>
</dbReference>
<dbReference type="EMBL" id="JH767158">
    <property type="protein sequence ID" value="EQC33693.1"/>
    <property type="molecule type" value="Genomic_DNA"/>
</dbReference>
<dbReference type="PROSITE" id="PS50188">
    <property type="entry name" value="B302_SPRY"/>
    <property type="match status" value="4"/>
</dbReference>
<dbReference type="CDD" id="cd00060">
    <property type="entry name" value="FHA"/>
    <property type="match status" value="1"/>
</dbReference>
<dbReference type="InterPro" id="IPR015915">
    <property type="entry name" value="Kelch-typ_b-propeller"/>
</dbReference>
<evidence type="ECO:0000259" key="6">
    <source>
        <dbReference type="PROSITE" id="PS50006"/>
    </source>
</evidence>
<evidence type="ECO:0008006" key="12">
    <source>
        <dbReference type="Google" id="ProtNLM"/>
    </source>
</evidence>
<dbReference type="SUPFAM" id="SSF117281">
    <property type="entry name" value="Kelch motif"/>
    <property type="match status" value="1"/>
</dbReference>
<dbReference type="InterPro" id="IPR009091">
    <property type="entry name" value="RCC1/BLIP-II"/>
</dbReference>
<dbReference type="InterPro" id="IPR015940">
    <property type="entry name" value="UBA"/>
</dbReference>
<feature type="repeat" description="RCC1" evidence="4">
    <location>
        <begin position="3214"/>
        <end position="3265"/>
    </location>
</feature>
<organism evidence="10 11">
    <name type="scientific">Saprolegnia diclina (strain VS20)</name>
    <dbReference type="NCBI Taxonomy" id="1156394"/>
    <lineage>
        <taxon>Eukaryota</taxon>
        <taxon>Sar</taxon>
        <taxon>Stramenopiles</taxon>
        <taxon>Oomycota</taxon>
        <taxon>Saprolegniomycetes</taxon>
        <taxon>Saprolegniales</taxon>
        <taxon>Saprolegniaceae</taxon>
        <taxon>Saprolegnia</taxon>
    </lineage>
</organism>
<dbReference type="CDD" id="cd12885">
    <property type="entry name" value="SPRY_RanBP_like"/>
    <property type="match status" value="1"/>
</dbReference>
<feature type="region of interest" description="Disordered" evidence="5">
    <location>
        <begin position="2023"/>
        <end position="2042"/>
    </location>
</feature>
<dbReference type="InterPro" id="IPR001870">
    <property type="entry name" value="B30.2/SPRY"/>
</dbReference>
<dbReference type="GO" id="GO:0004842">
    <property type="term" value="F:ubiquitin-protein transferase activity"/>
    <property type="evidence" value="ECO:0007669"/>
    <property type="project" value="InterPro"/>
</dbReference>
<dbReference type="InterPro" id="IPR035983">
    <property type="entry name" value="Hect_E3_ubiquitin_ligase"/>
</dbReference>
<dbReference type="PRINTS" id="PR00633">
    <property type="entry name" value="RCCNDNSATION"/>
</dbReference>
<keyword evidence="2 3" id="KW-0833">Ubl conjugation pathway</keyword>
<feature type="repeat" description="RCC1" evidence="4">
    <location>
        <begin position="346"/>
        <end position="400"/>
    </location>
</feature>
<feature type="repeat" description="RCC1" evidence="4">
    <location>
        <begin position="557"/>
        <end position="608"/>
    </location>
</feature>
<feature type="compositionally biased region" description="Polar residues" evidence="5">
    <location>
        <begin position="3697"/>
        <end position="3706"/>
    </location>
</feature>
<dbReference type="Gene3D" id="2.60.200.20">
    <property type="match status" value="1"/>
</dbReference>
<dbReference type="STRING" id="1156394.T0RMX0"/>
<dbReference type="InterPro" id="IPR041969">
    <property type="entry name" value="VP13D_UBA"/>
</dbReference>
<dbReference type="InterPro" id="IPR051210">
    <property type="entry name" value="Ub_ligase/GEF_domain"/>
</dbReference>
<feature type="domain" description="B30.2/SPRY" evidence="8">
    <location>
        <begin position="639"/>
        <end position="838"/>
    </location>
</feature>
<keyword evidence="1" id="KW-0677">Repeat</keyword>
<feature type="compositionally biased region" description="Low complexity" evidence="5">
    <location>
        <begin position="2024"/>
        <end position="2038"/>
    </location>
</feature>
<dbReference type="SMART" id="SM00240">
    <property type="entry name" value="FHA"/>
    <property type="match status" value="1"/>
</dbReference>
<dbReference type="SUPFAM" id="SSF49879">
    <property type="entry name" value="SMAD/FHA domain"/>
    <property type="match status" value="1"/>
</dbReference>